<keyword evidence="3" id="KW-0805">Transcription regulation</keyword>
<dbReference type="SUPFAM" id="SSF103473">
    <property type="entry name" value="MFS general substrate transporter"/>
    <property type="match status" value="1"/>
</dbReference>
<feature type="transmembrane region" description="Helical" evidence="6">
    <location>
        <begin position="98"/>
        <end position="117"/>
    </location>
</feature>
<keyword evidence="5" id="KW-0539">Nucleus</keyword>
<evidence type="ECO:0000259" key="7">
    <source>
        <dbReference type="SMART" id="SM00906"/>
    </source>
</evidence>
<dbReference type="Pfam" id="PF04082">
    <property type="entry name" value="Fungal_trans"/>
    <property type="match status" value="1"/>
</dbReference>
<dbReference type="Proteomes" id="UP000197666">
    <property type="component" value="Unassembled WGS sequence"/>
</dbReference>
<dbReference type="CDD" id="cd17352">
    <property type="entry name" value="MFS_MCT_SLC16"/>
    <property type="match status" value="1"/>
</dbReference>
<dbReference type="VEuPathDB" id="FungiDB:ATCC64974_92820"/>
<organism evidence="8 9">
    <name type="scientific">Aspergillus niger</name>
    <dbReference type="NCBI Taxonomy" id="5061"/>
    <lineage>
        <taxon>Eukaryota</taxon>
        <taxon>Fungi</taxon>
        <taxon>Dikarya</taxon>
        <taxon>Ascomycota</taxon>
        <taxon>Pezizomycotina</taxon>
        <taxon>Eurotiomycetes</taxon>
        <taxon>Eurotiomycetidae</taxon>
        <taxon>Eurotiales</taxon>
        <taxon>Aspergillaceae</taxon>
        <taxon>Aspergillus</taxon>
        <taxon>Aspergillus subgen. Circumdati</taxon>
    </lineage>
</organism>
<protein>
    <submittedName>
        <fullName evidence="8">ABC transporter family protein</fullName>
    </submittedName>
</protein>
<dbReference type="VEuPathDB" id="FungiDB:An11g07610"/>
<dbReference type="VEuPathDB" id="FungiDB:M747DRAFT_334461"/>
<accession>A0A505HYS7</accession>
<keyword evidence="6" id="KW-0472">Membrane</keyword>
<dbReference type="VEuPathDB" id="FungiDB:ATCC64974_92830"/>
<feature type="domain" description="Xylanolytic transcriptional activator regulatory" evidence="7">
    <location>
        <begin position="615"/>
        <end position="689"/>
    </location>
</feature>
<dbReference type="InterPro" id="IPR007219">
    <property type="entry name" value="XnlR_reg_dom"/>
</dbReference>
<feature type="transmembrane region" description="Helical" evidence="6">
    <location>
        <begin position="159"/>
        <end position="178"/>
    </location>
</feature>
<feature type="transmembrane region" description="Helical" evidence="6">
    <location>
        <begin position="323"/>
        <end position="348"/>
    </location>
</feature>
<dbReference type="VEuPathDB" id="FungiDB:ASPNIDRAFT2_1127831"/>
<dbReference type="GO" id="GO:0003677">
    <property type="term" value="F:DNA binding"/>
    <property type="evidence" value="ECO:0007669"/>
    <property type="project" value="InterPro"/>
</dbReference>
<evidence type="ECO:0000256" key="6">
    <source>
        <dbReference type="SAM" id="Phobius"/>
    </source>
</evidence>
<feature type="transmembrane region" description="Helical" evidence="6">
    <location>
        <begin position="72"/>
        <end position="91"/>
    </location>
</feature>
<dbReference type="AlphaFoldDB" id="A0A505HYS7"/>
<dbReference type="InterPro" id="IPR050327">
    <property type="entry name" value="Proton-linked_MCT"/>
</dbReference>
<dbReference type="GO" id="GO:0022857">
    <property type="term" value="F:transmembrane transporter activity"/>
    <property type="evidence" value="ECO:0007669"/>
    <property type="project" value="InterPro"/>
</dbReference>
<dbReference type="InterPro" id="IPR036259">
    <property type="entry name" value="MFS_trans_sf"/>
</dbReference>
<dbReference type="GO" id="GO:0006351">
    <property type="term" value="P:DNA-templated transcription"/>
    <property type="evidence" value="ECO:0007669"/>
    <property type="project" value="InterPro"/>
</dbReference>
<dbReference type="Pfam" id="PF07690">
    <property type="entry name" value="MFS_1"/>
    <property type="match status" value="1"/>
</dbReference>
<comment type="caution">
    <text evidence="8">The sequence shown here is derived from an EMBL/GenBank/DDBJ whole genome shotgun (WGS) entry which is preliminary data.</text>
</comment>
<comment type="subcellular location">
    <subcellularLocation>
        <location evidence="1">Membrane</location>
        <topology evidence="1">Multi-pass membrane protein</topology>
    </subcellularLocation>
</comment>
<dbReference type="PANTHER" id="PTHR11360">
    <property type="entry name" value="MONOCARBOXYLATE TRANSPORTER"/>
    <property type="match status" value="1"/>
</dbReference>
<feature type="transmembrane region" description="Helical" evidence="6">
    <location>
        <begin position="268"/>
        <end position="290"/>
    </location>
</feature>
<evidence type="ECO:0000256" key="5">
    <source>
        <dbReference type="ARBA" id="ARBA00023242"/>
    </source>
</evidence>
<dbReference type="GO" id="GO:0016020">
    <property type="term" value="C:membrane"/>
    <property type="evidence" value="ECO:0007669"/>
    <property type="project" value="UniProtKB-SubCell"/>
</dbReference>
<proteinExistence type="inferred from homology"/>
<dbReference type="VEuPathDB" id="FungiDB:ASPNIDRAFT2_178249"/>
<keyword evidence="6" id="KW-0812">Transmembrane</keyword>
<sequence length="968" mass="107766">MEKPEPPKKAKSNIIEQSTAYTTPPNGGLRAWLQVAGSFFLFFNSWGTVNTYGAFQTYYEIGLLKAQSRSDISWIGAIQAFLLLLIGVIAGPLYDSGYFYILIITGSALIVVGFMALSVCTSYWQVLLAQAFCIGLGNGCLYIPSVAIIPQYFSSRRPIAIAIAASGSSLGGVLYPIIFRQLQPRIGFGWATRALGLIVLVTTVFSLCVMRVRQIPKHKRVLAESSAFKEIPYTLFCVAMFFGYIGLFNPIFYIEAYAIHKHAVGEPLAFYLVSILNAASVPGRIIPGLLAPRFGPLNILLASAIISGILALCWIAITDSGGLIAFAVLYGFFSGAFVALPAVALTALTPNLETLGTRLGSGASFPEVHATSAENHRVADRSTPLIDSPNEYLGPTSFTSVFVEHGDCFELEDTNRTSEIRRDSAPDPQVDTPLVQLGARILSQLPEERDCSTLFSSHINPNDGWIRLAGRHALDRMWDAFRPALRRRLEEDMLETATILTRNSKTPLQKKQDPQAWLTSFTGTQMRWETIGILYTYWACGAISSSSESQAVARYCQGHPYVTNTKQLMARFKHCAFLCIDLCKQLGSVNLLFVYLLYKHNILEGILSGDKSFSHWTQHGELVAVTTSLGLHREHSTETETISLQHELKRRLYAAVFNIDKVISTFTGRPPLLSQAYSSTRLPLDLSDDALLSGNLPSAAAQLDPNGWNTDNQIYSTTILRSRTSFARVRHEILELLEGSMDNLADGSVDKAMKLKQRTHDTYTQLPSIIQFSESELSNTNVPGYILYAQILTRLECLLSLFLLERLLKRHHIVTEQDLVEVSHEMLDLTLIFWKKKDRFVGLYADFEWLTMSYAVPASGILCLQLLRQATHPHSYQTRLPRSAIIQNLSLLVLCLDWIETEASCRSMVSFIRRILSRSLDRILDPDPLGAEQLQSVRSLLNDELLQYPHLELLNTFGWVDWDGGVSG</sequence>
<dbReference type="EMBL" id="NKJJ02000002">
    <property type="protein sequence ID" value="TPR04821.1"/>
    <property type="molecule type" value="Genomic_DNA"/>
</dbReference>
<dbReference type="PANTHER" id="PTHR11360:SF234">
    <property type="entry name" value="MFS-TYPE TRANSPORTER DBAD-RELATED"/>
    <property type="match status" value="1"/>
</dbReference>
<dbReference type="VEuPathDB" id="FungiDB:M747DRAFT_325560"/>
<dbReference type="Gene3D" id="1.20.1250.20">
    <property type="entry name" value="MFS general substrate transporter like domains"/>
    <property type="match status" value="2"/>
</dbReference>
<keyword evidence="6" id="KW-1133">Transmembrane helix</keyword>
<evidence type="ECO:0000313" key="9">
    <source>
        <dbReference type="Proteomes" id="UP000197666"/>
    </source>
</evidence>
<dbReference type="SMART" id="SM00906">
    <property type="entry name" value="Fungal_trans"/>
    <property type="match status" value="1"/>
</dbReference>
<keyword evidence="4" id="KW-0804">Transcription</keyword>
<name>A0A505HYS7_ASPNG</name>
<evidence type="ECO:0000256" key="3">
    <source>
        <dbReference type="ARBA" id="ARBA00023015"/>
    </source>
</evidence>
<feature type="transmembrane region" description="Helical" evidence="6">
    <location>
        <begin position="190"/>
        <end position="210"/>
    </location>
</feature>
<comment type="similarity">
    <text evidence="2">Belongs to the major facilitator superfamily. Monocarboxylate porter (TC 2.A.1.13) family.</text>
</comment>
<dbReference type="VEuPathDB" id="FungiDB:An11g07630"/>
<evidence type="ECO:0000256" key="4">
    <source>
        <dbReference type="ARBA" id="ARBA00023163"/>
    </source>
</evidence>
<dbReference type="GO" id="GO:0008270">
    <property type="term" value="F:zinc ion binding"/>
    <property type="evidence" value="ECO:0007669"/>
    <property type="project" value="InterPro"/>
</dbReference>
<feature type="transmembrane region" description="Helical" evidence="6">
    <location>
        <begin position="31"/>
        <end position="52"/>
    </location>
</feature>
<feature type="transmembrane region" description="Helical" evidence="6">
    <location>
        <begin position="297"/>
        <end position="317"/>
    </location>
</feature>
<evidence type="ECO:0000313" key="8">
    <source>
        <dbReference type="EMBL" id="TPR04821.1"/>
    </source>
</evidence>
<reference evidence="9" key="1">
    <citation type="submission" date="2018-10" db="EMBL/GenBank/DDBJ databases">
        <title>FDA dAtabase for Regulatory Grade micrObial Sequences (FDA-ARGOS): Supporting development and validation of Infectious Disease Dx tests.</title>
        <authorList>
            <person name="Kerrigan L."/>
            <person name="Tallon L."/>
            <person name="Sadzewicz L."/>
            <person name="Sengamalay N."/>
            <person name="Ott S."/>
            <person name="Godinez A."/>
            <person name="Nagaraj S."/>
            <person name="Vavikolanu K."/>
            <person name="Nadendla S."/>
            <person name="George J."/>
            <person name="Sichtig H."/>
        </authorList>
    </citation>
    <scope>NUCLEOTIDE SEQUENCE [LARGE SCALE GENOMIC DNA]</scope>
    <source>
        <strain evidence="9">FDAARGOS_311</strain>
    </source>
</reference>
<evidence type="ECO:0000256" key="2">
    <source>
        <dbReference type="ARBA" id="ARBA00006727"/>
    </source>
</evidence>
<feature type="transmembrane region" description="Helical" evidence="6">
    <location>
        <begin position="231"/>
        <end position="248"/>
    </location>
</feature>
<dbReference type="CDD" id="cd12148">
    <property type="entry name" value="fungal_TF_MHR"/>
    <property type="match status" value="1"/>
</dbReference>
<feature type="transmembrane region" description="Helical" evidence="6">
    <location>
        <begin position="123"/>
        <end position="147"/>
    </location>
</feature>
<evidence type="ECO:0000256" key="1">
    <source>
        <dbReference type="ARBA" id="ARBA00004141"/>
    </source>
</evidence>
<gene>
    <name evidence="8" type="ORF">CAN33_0031650</name>
</gene>
<dbReference type="InterPro" id="IPR011701">
    <property type="entry name" value="MFS"/>
</dbReference>